<feature type="region of interest" description="Disordered" evidence="1">
    <location>
        <begin position="141"/>
        <end position="176"/>
    </location>
</feature>
<keyword evidence="5" id="KW-1185">Reference proteome</keyword>
<dbReference type="EMBL" id="FTLG01000062">
    <property type="protein sequence ID" value="SIP72519.1"/>
    <property type="molecule type" value="Genomic_DNA"/>
</dbReference>
<evidence type="ECO:0000313" key="2">
    <source>
        <dbReference type="EMBL" id="PHM29087.1"/>
    </source>
</evidence>
<reference evidence="3" key="2">
    <citation type="submission" date="2016-12" db="EMBL/GenBank/DDBJ databases">
        <authorList>
            <person name="Song W.-J."/>
            <person name="Kurnit D.M."/>
        </authorList>
    </citation>
    <scope>NUCLEOTIDE SEQUENCE [LARGE SCALE GENOMIC DNA]</scope>
    <source>
        <strain evidence="3">HGB1681</strain>
    </source>
</reference>
<proteinExistence type="predicted"/>
<evidence type="ECO:0000313" key="5">
    <source>
        <dbReference type="Proteomes" id="UP000224871"/>
    </source>
</evidence>
<reference evidence="4" key="1">
    <citation type="submission" date="2016-12" db="EMBL/GenBank/DDBJ databases">
        <authorList>
            <person name="Gaudriault S."/>
        </authorList>
    </citation>
    <scope>NUCLEOTIDE SEQUENCE [LARGE SCALE GENOMIC DNA]</scope>
    <source>
        <strain evidence="4">HGB1681 (deposited as PTA-6826 in the American Type Culture Collection)</strain>
    </source>
</reference>
<dbReference type="GO" id="GO:0008168">
    <property type="term" value="F:methyltransferase activity"/>
    <property type="evidence" value="ECO:0007669"/>
    <property type="project" value="UniProtKB-KW"/>
</dbReference>
<evidence type="ECO:0000313" key="4">
    <source>
        <dbReference type="Proteomes" id="UP000196435"/>
    </source>
</evidence>
<dbReference type="Proteomes" id="UP000196435">
    <property type="component" value="Unassembled WGS sequence"/>
</dbReference>
<accession>A0A1N6MUV0</accession>
<organism evidence="3 4">
    <name type="scientific">Xenorhabdus innexi</name>
    <dbReference type="NCBI Taxonomy" id="290109"/>
    <lineage>
        <taxon>Bacteria</taxon>
        <taxon>Pseudomonadati</taxon>
        <taxon>Pseudomonadota</taxon>
        <taxon>Gammaproteobacteria</taxon>
        <taxon>Enterobacterales</taxon>
        <taxon>Morganellaceae</taxon>
        <taxon>Xenorhabdus</taxon>
    </lineage>
</organism>
<dbReference type="GO" id="GO:0032259">
    <property type="term" value="P:methylation"/>
    <property type="evidence" value="ECO:0007669"/>
    <property type="project" value="UniProtKB-KW"/>
</dbReference>
<evidence type="ECO:0000256" key="1">
    <source>
        <dbReference type="SAM" id="MobiDB-lite"/>
    </source>
</evidence>
<sequence>MMNRRNENKYFNLHINGLGYLNNIRYIDGPNGSFLTVVIDALSGSIDSPVYVRFDSIVVGDSTIKLINRCRKAVDEDRKVLIGFVLSNPSTDIVTFNSGKSAGESRVRIRTRLINIDWIKVGKETVYKAKKFQSIPSSEEKTLEEKTLQDEGKSQEQHIADNIRLSSSASASSEDKIREAIENLKRTGKKVSKSEVSRMTGISRSQISRRYSDLFEDK</sequence>
<keyword evidence="2" id="KW-0489">Methyltransferase</keyword>
<dbReference type="AlphaFoldDB" id="A0A1N6MUV0"/>
<evidence type="ECO:0000313" key="3">
    <source>
        <dbReference type="EMBL" id="SIP72519.1"/>
    </source>
</evidence>
<reference evidence="2 5" key="3">
    <citation type="journal article" date="2017" name="Nat. Microbiol.">
        <title>Natural product diversity associated with the nematode symbionts Photorhabdus and Xenorhabdus.</title>
        <authorList>
            <person name="Tobias N.J."/>
            <person name="Wolff H."/>
            <person name="Djahanschiri B."/>
            <person name="Grundmann F."/>
            <person name="Kronenwerth M."/>
            <person name="Shi Y.M."/>
            <person name="Simonyi S."/>
            <person name="Grun P."/>
            <person name="Shapiro-Ilan D."/>
            <person name="Pidot S.J."/>
            <person name="Stinear T.P."/>
            <person name="Ebersberger I."/>
            <person name="Bode H.B."/>
        </authorList>
    </citation>
    <scope>NUCLEOTIDE SEQUENCE [LARGE SCALE GENOMIC DNA]</scope>
    <source>
        <strain evidence="2 5">DSM 16336</strain>
    </source>
</reference>
<name>A0A1N6MUV0_9GAMM</name>
<dbReference type="Pfam" id="PF12101">
    <property type="entry name" value="DUF3577"/>
    <property type="match status" value="1"/>
</dbReference>
<dbReference type="OrthoDB" id="6402776at2"/>
<gene>
    <name evidence="2" type="ORF">Xinn_03726</name>
    <name evidence="3" type="ORF">XIS1_1540010</name>
</gene>
<keyword evidence="2" id="KW-0808">Transferase</keyword>
<dbReference type="EMBL" id="NIBU01000086">
    <property type="protein sequence ID" value="PHM29087.1"/>
    <property type="molecule type" value="Genomic_DNA"/>
</dbReference>
<feature type="compositionally biased region" description="Basic and acidic residues" evidence="1">
    <location>
        <begin position="141"/>
        <end position="161"/>
    </location>
</feature>
<protein>
    <submittedName>
        <fullName evidence="2">DNA methyltransferase</fullName>
    </submittedName>
</protein>
<dbReference type="Proteomes" id="UP000224871">
    <property type="component" value="Unassembled WGS sequence"/>
</dbReference>
<dbReference type="InterPro" id="IPR021960">
    <property type="entry name" value="DUF3577"/>
</dbReference>